<dbReference type="Proteomes" id="UP000248916">
    <property type="component" value="Unassembled WGS sequence"/>
</dbReference>
<evidence type="ECO:0000313" key="1">
    <source>
        <dbReference type="EMBL" id="PZX10976.1"/>
    </source>
</evidence>
<feature type="non-terminal residue" evidence="1">
    <location>
        <position position="50"/>
    </location>
</feature>
<protein>
    <submittedName>
        <fullName evidence="1">Transposase</fullName>
    </submittedName>
</protein>
<dbReference type="GO" id="GO:0004803">
    <property type="term" value="F:transposase activity"/>
    <property type="evidence" value="ECO:0007669"/>
    <property type="project" value="InterPro"/>
</dbReference>
<sequence length="50" mass="5871">MPRRHRSHSMELKRQFVAEYNAGETLHGLSKRHDVCRNLIRIWIAKAEAG</sequence>
<gene>
    <name evidence="1" type="ORF">LX81_04042</name>
</gene>
<organism evidence="1 2">
    <name type="scientific">Palleronia aestuarii</name>
    <dbReference type="NCBI Taxonomy" id="568105"/>
    <lineage>
        <taxon>Bacteria</taxon>
        <taxon>Pseudomonadati</taxon>
        <taxon>Pseudomonadota</taxon>
        <taxon>Alphaproteobacteria</taxon>
        <taxon>Rhodobacterales</taxon>
        <taxon>Roseobacteraceae</taxon>
        <taxon>Palleronia</taxon>
    </lineage>
</organism>
<dbReference type="GO" id="GO:0006313">
    <property type="term" value="P:DNA transposition"/>
    <property type="evidence" value="ECO:0007669"/>
    <property type="project" value="InterPro"/>
</dbReference>
<dbReference type="AlphaFoldDB" id="A0A2W7ND17"/>
<dbReference type="RefSeq" id="WP_146259494.1">
    <property type="nucleotide sequence ID" value="NZ_QKZL01000036.1"/>
</dbReference>
<dbReference type="GO" id="GO:0003677">
    <property type="term" value="F:DNA binding"/>
    <property type="evidence" value="ECO:0007669"/>
    <property type="project" value="InterPro"/>
</dbReference>
<dbReference type="InterPro" id="IPR002514">
    <property type="entry name" value="Transposase_8"/>
</dbReference>
<comment type="caution">
    <text evidence="1">The sequence shown here is derived from an EMBL/GenBank/DDBJ whole genome shotgun (WGS) entry which is preliminary data.</text>
</comment>
<dbReference type="SUPFAM" id="SSF46689">
    <property type="entry name" value="Homeodomain-like"/>
    <property type="match status" value="1"/>
</dbReference>
<evidence type="ECO:0000313" key="2">
    <source>
        <dbReference type="Proteomes" id="UP000248916"/>
    </source>
</evidence>
<accession>A0A2W7ND17</accession>
<proteinExistence type="predicted"/>
<name>A0A2W7ND17_9RHOB</name>
<dbReference type="InterPro" id="IPR009057">
    <property type="entry name" value="Homeodomain-like_sf"/>
</dbReference>
<dbReference type="EMBL" id="QKZL01000036">
    <property type="protein sequence ID" value="PZX10976.1"/>
    <property type="molecule type" value="Genomic_DNA"/>
</dbReference>
<reference evidence="1 2" key="1">
    <citation type="submission" date="2018-06" db="EMBL/GenBank/DDBJ databases">
        <title>Genomic Encyclopedia of Archaeal and Bacterial Type Strains, Phase II (KMG-II): from individual species to whole genera.</title>
        <authorList>
            <person name="Goeker M."/>
        </authorList>
    </citation>
    <scope>NUCLEOTIDE SEQUENCE [LARGE SCALE GENOMIC DNA]</scope>
    <source>
        <strain evidence="1 2">DSM 22009</strain>
    </source>
</reference>
<dbReference type="Pfam" id="PF01527">
    <property type="entry name" value="HTH_Tnp_1"/>
    <property type="match status" value="1"/>
</dbReference>
<keyword evidence="2" id="KW-1185">Reference proteome</keyword>
<dbReference type="OrthoDB" id="7960163at2"/>